<keyword evidence="3" id="KW-1185">Reference proteome</keyword>
<protein>
    <submittedName>
        <fullName evidence="2">Uncharacterized protein</fullName>
    </submittedName>
</protein>
<evidence type="ECO:0000313" key="3">
    <source>
        <dbReference type="Proteomes" id="UP001218188"/>
    </source>
</evidence>
<feature type="chain" id="PRO_5042176703" evidence="1">
    <location>
        <begin position="33"/>
        <end position="206"/>
    </location>
</feature>
<sequence length="206" mass="23275">MYQAARSIRPSTRTFDWLQIVILRGLLEPTAAAVKPDSRWARSCAKHDYDVASTSCVLEIQLVPDSDGHACLLTLLKFSPFISSSSWRHVRNPAAPFTAWPRIFNIPDFKARSCLEDVPLDFYYRQGSGSGFRVELSITAHKEAPLPNFRRFSPSILLPRARHRLLPRSGLPRSYNSRSGRSLFLSAPSKPIVAKQALPFNWRSHA</sequence>
<evidence type="ECO:0000313" key="2">
    <source>
        <dbReference type="EMBL" id="KAJ7021164.1"/>
    </source>
</evidence>
<gene>
    <name evidence="2" type="ORF">C8F04DRAFT_1241531</name>
</gene>
<dbReference type="EMBL" id="JARJCM010000240">
    <property type="protein sequence ID" value="KAJ7021164.1"/>
    <property type="molecule type" value="Genomic_DNA"/>
</dbReference>
<dbReference type="Proteomes" id="UP001218188">
    <property type="component" value="Unassembled WGS sequence"/>
</dbReference>
<reference evidence="2" key="1">
    <citation type="submission" date="2023-03" db="EMBL/GenBank/DDBJ databases">
        <title>Massive genome expansion in bonnet fungi (Mycena s.s.) driven by repeated elements and novel gene families across ecological guilds.</title>
        <authorList>
            <consortium name="Lawrence Berkeley National Laboratory"/>
            <person name="Harder C.B."/>
            <person name="Miyauchi S."/>
            <person name="Viragh M."/>
            <person name="Kuo A."/>
            <person name="Thoen E."/>
            <person name="Andreopoulos B."/>
            <person name="Lu D."/>
            <person name="Skrede I."/>
            <person name="Drula E."/>
            <person name="Henrissat B."/>
            <person name="Morin E."/>
            <person name="Kohler A."/>
            <person name="Barry K."/>
            <person name="LaButti K."/>
            <person name="Morin E."/>
            <person name="Salamov A."/>
            <person name="Lipzen A."/>
            <person name="Mereny Z."/>
            <person name="Hegedus B."/>
            <person name="Baldrian P."/>
            <person name="Stursova M."/>
            <person name="Weitz H."/>
            <person name="Taylor A."/>
            <person name="Grigoriev I.V."/>
            <person name="Nagy L.G."/>
            <person name="Martin F."/>
            <person name="Kauserud H."/>
        </authorList>
    </citation>
    <scope>NUCLEOTIDE SEQUENCE</scope>
    <source>
        <strain evidence="2">CBHHK200</strain>
    </source>
</reference>
<comment type="caution">
    <text evidence="2">The sequence shown here is derived from an EMBL/GenBank/DDBJ whole genome shotgun (WGS) entry which is preliminary data.</text>
</comment>
<accession>A0AAD6S5B6</accession>
<feature type="signal peptide" evidence="1">
    <location>
        <begin position="1"/>
        <end position="32"/>
    </location>
</feature>
<proteinExistence type="predicted"/>
<evidence type="ECO:0000256" key="1">
    <source>
        <dbReference type="SAM" id="SignalP"/>
    </source>
</evidence>
<name>A0AAD6S5B6_9AGAR</name>
<organism evidence="2 3">
    <name type="scientific">Mycena alexandri</name>
    <dbReference type="NCBI Taxonomy" id="1745969"/>
    <lineage>
        <taxon>Eukaryota</taxon>
        <taxon>Fungi</taxon>
        <taxon>Dikarya</taxon>
        <taxon>Basidiomycota</taxon>
        <taxon>Agaricomycotina</taxon>
        <taxon>Agaricomycetes</taxon>
        <taxon>Agaricomycetidae</taxon>
        <taxon>Agaricales</taxon>
        <taxon>Marasmiineae</taxon>
        <taxon>Mycenaceae</taxon>
        <taxon>Mycena</taxon>
    </lineage>
</organism>
<dbReference type="AlphaFoldDB" id="A0AAD6S5B6"/>
<keyword evidence="1" id="KW-0732">Signal</keyword>